<comment type="caution">
    <text evidence="6">The sequence shown here is derived from an EMBL/GenBank/DDBJ whole genome shotgun (WGS) entry which is preliminary data.</text>
</comment>
<protein>
    <recommendedName>
        <fullName evidence="3 4">Phosphatase NudJ</fullName>
        <ecNumber evidence="4">3.6.1.-</ecNumber>
    </recommendedName>
</protein>
<dbReference type="Proteomes" id="UP000482155">
    <property type="component" value="Unassembled WGS sequence"/>
</dbReference>
<dbReference type="GO" id="GO:0017111">
    <property type="term" value="F:ribonucleoside triphosphate phosphatase activity"/>
    <property type="evidence" value="ECO:0007669"/>
    <property type="project" value="InterPro"/>
</dbReference>
<comment type="cofactor">
    <cofactor evidence="4">
        <name>Mg(2+)</name>
        <dbReference type="ChEBI" id="CHEBI:18420"/>
    </cofactor>
</comment>
<accession>A0A6B3SKW4</accession>
<comment type="subunit">
    <text evidence="2 4">Monomer.</text>
</comment>
<organism evidence="6 7">
    <name type="scientific">Noviherbaspirillum galbum</name>
    <dbReference type="NCBI Taxonomy" id="2709383"/>
    <lineage>
        <taxon>Bacteria</taxon>
        <taxon>Pseudomonadati</taxon>
        <taxon>Pseudomonadota</taxon>
        <taxon>Betaproteobacteria</taxon>
        <taxon>Burkholderiales</taxon>
        <taxon>Oxalobacteraceae</taxon>
        <taxon>Noviherbaspirillum</taxon>
    </lineage>
</organism>
<dbReference type="SUPFAM" id="SSF55811">
    <property type="entry name" value="Nudix"/>
    <property type="match status" value="1"/>
</dbReference>
<feature type="domain" description="Nudix hydrolase" evidence="5">
    <location>
        <begin position="4"/>
        <end position="136"/>
    </location>
</feature>
<dbReference type="CDD" id="cd03675">
    <property type="entry name" value="NUDIX_Hydrolase"/>
    <property type="match status" value="1"/>
</dbReference>
<gene>
    <name evidence="4" type="primary">nudJ</name>
    <name evidence="6" type="ORF">G3574_09990</name>
</gene>
<keyword evidence="4 6" id="KW-0378">Hydrolase</keyword>
<dbReference type="PANTHER" id="PTHR43222">
    <property type="entry name" value="NUDIX HYDROLASE 23"/>
    <property type="match status" value="1"/>
</dbReference>
<dbReference type="Gene3D" id="3.90.79.10">
    <property type="entry name" value="Nucleoside Triphosphate Pyrophosphohydrolase"/>
    <property type="match status" value="1"/>
</dbReference>
<dbReference type="GO" id="GO:0004787">
    <property type="term" value="F:thiamine diphosphate phosphatase activity"/>
    <property type="evidence" value="ECO:0007669"/>
    <property type="project" value="InterPro"/>
</dbReference>
<name>A0A6B3SKW4_9BURK</name>
<comment type="similarity">
    <text evidence="1 4">Belongs to the Nudix hydrolase family. NudJ subfamily.</text>
</comment>
<dbReference type="PROSITE" id="PS51462">
    <property type="entry name" value="NUDIX"/>
    <property type="match status" value="1"/>
</dbReference>
<sequence>MSEVWKPSVTVAAIIERAGRFLLVEEETSDGIRFNQPAGHLDPNESLMDAVARETLEEAAHDFTPTALVGMYMSRYLSSRTKQEVTYLRFAFCGDLGMEHNRPLDEGILRTVWMTRDEMVACQEKHRSPLVLQCVDDYLAGKRAPLSVIYTHPSVIGELHG</sequence>
<evidence type="ECO:0000259" key="5">
    <source>
        <dbReference type="PROSITE" id="PS51462"/>
    </source>
</evidence>
<proteinExistence type="inferred from homology"/>
<dbReference type="AlphaFoldDB" id="A0A6B3SKW4"/>
<evidence type="ECO:0000313" key="7">
    <source>
        <dbReference type="Proteomes" id="UP000482155"/>
    </source>
</evidence>
<dbReference type="EC" id="3.6.1.-" evidence="4"/>
<keyword evidence="4" id="KW-0460">Magnesium</keyword>
<dbReference type="InterPro" id="IPR015797">
    <property type="entry name" value="NUDIX_hydrolase-like_dom_sf"/>
</dbReference>
<dbReference type="PANTHER" id="PTHR43222:SF11">
    <property type="entry name" value="PHOSPHATASE NUDJ"/>
    <property type="match status" value="1"/>
</dbReference>
<dbReference type="Pfam" id="PF00293">
    <property type="entry name" value="NUDIX"/>
    <property type="match status" value="1"/>
</dbReference>
<reference evidence="6" key="1">
    <citation type="submission" date="2020-02" db="EMBL/GenBank/DDBJ databases">
        <authorList>
            <person name="Kim M.K."/>
        </authorList>
    </citation>
    <scope>NUCLEOTIDE SEQUENCE [LARGE SCALE GENOMIC DNA]</scope>
    <source>
        <strain evidence="6">17J57-3</strain>
    </source>
</reference>
<evidence type="ECO:0000313" key="6">
    <source>
        <dbReference type="EMBL" id="NEX61410.1"/>
    </source>
</evidence>
<dbReference type="GO" id="GO:0017110">
    <property type="term" value="F:nucleoside diphosphate phosphatase activity"/>
    <property type="evidence" value="ECO:0007669"/>
    <property type="project" value="InterPro"/>
</dbReference>
<dbReference type="RefSeq" id="WP_163962795.1">
    <property type="nucleotide sequence ID" value="NZ_JAAIVB010000036.1"/>
</dbReference>
<dbReference type="InterPro" id="IPR033713">
    <property type="entry name" value="NudJ"/>
</dbReference>
<keyword evidence="7" id="KW-1185">Reference proteome</keyword>
<dbReference type="InterPro" id="IPR000086">
    <property type="entry name" value="NUDIX_hydrolase_dom"/>
</dbReference>
<dbReference type="EMBL" id="JAAIVB010000036">
    <property type="protein sequence ID" value="NEX61410.1"/>
    <property type="molecule type" value="Genomic_DNA"/>
</dbReference>
<evidence type="ECO:0000256" key="3">
    <source>
        <dbReference type="ARBA" id="ARBA00015552"/>
    </source>
</evidence>
<evidence type="ECO:0000256" key="2">
    <source>
        <dbReference type="ARBA" id="ARBA00011245"/>
    </source>
</evidence>
<evidence type="ECO:0000256" key="4">
    <source>
        <dbReference type="RuleBase" id="RU364043"/>
    </source>
</evidence>
<evidence type="ECO:0000256" key="1">
    <source>
        <dbReference type="ARBA" id="ARBA00007608"/>
    </source>
</evidence>